<feature type="transmembrane region" description="Helical" evidence="1">
    <location>
        <begin position="129"/>
        <end position="148"/>
    </location>
</feature>
<accession>A0ABU7RE78</accession>
<evidence type="ECO:0000313" key="3">
    <source>
        <dbReference type="Proteomes" id="UP001357452"/>
    </source>
</evidence>
<keyword evidence="1" id="KW-0812">Transmembrane</keyword>
<sequence length="154" mass="17594">MKPLIIQLLAFGIAWVILKLSRKENAFYISGRVGLAAMLCFTAIGHFAFVEGMSMMLPNIVPYKSELIILTGILEILGAAGLFFAKWRKLSAYLLIVFFFLVLPANIYAALHHVDYQRATYQGPGTEYLVFRVLLQILFILWAYYFGIRNAHRR</sequence>
<keyword evidence="3" id="KW-1185">Reference proteome</keyword>
<dbReference type="Proteomes" id="UP001357452">
    <property type="component" value="Unassembled WGS sequence"/>
</dbReference>
<evidence type="ECO:0008006" key="4">
    <source>
        <dbReference type="Google" id="ProtNLM"/>
    </source>
</evidence>
<gene>
    <name evidence="2" type="ORF">V2H41_03300</name>
</gene>
<feature type="transmembrane region" description="Helical" evidence="1">
    <location>
        <begin position="92"/>
        <end position="109"/>
    </location>
</feature>
<organism evidence="2 3">
    <name type="scientific">Niabella digestorum</name>
    <dbReference type="NCBI Taxonomy" id="3117701"/>
    <lineage>
        <taxon>Bacteria</taxon>
        <taxon>Pseudomonadati</taxon>
        <taxon>Bacteroidota</taxon>
        <taxon>Chitinophagia</taxon>
        <taxon>Chitinophagales</taxon>
        <taxon>Chitinophagaceae</taxon>
        <taxon>Niabella</taxon>
    </lineage>
</organism>
<name>A0ABU7RE78_9BACT</name>
<comment type="caution">
    <text evidence="2">The sequence shown here is derived from an EMBL/GenBank/DDBJ whole genome shotgun (WGS) entry which is preliminary data.</text>
</comment>
<feature type="transmembrane region" description="Helical" evidence="1">
    <location>
        <begin position="6"/>
        <end position="21"/>
    </location>
</feature>
<reference evidence="2 3" key="1">
    <citation type="submission" date="2024-01" db="EMBL/GenBank/DDBJ databases">
        <title>Niabella digestum sp. nov., isolated from waste digestion system.</title>
        <authorList>
            <person name="Zhang L."/>
        </authorList>
    </citation>
    <scope>NUCLEOTIDE SEQUENCE [LARGE SCALE GENOMIC DNA]</scope>
    <source>
        <strain evidence="2 3">A18</strain>
    </source>
</reference>
<feature type="transmembrane region" description="Helical" evidence="1">
    <location>
        <begin position="67"/>
        <end position="85"/>
    </location>
</feature>
<protein>
    <recommendedName>
        <fullName evidence="4">DoxX family membrane protein</fullName>
    </recommendedName>
</protein>
<dbReference type="EMBL" id="JAZGLY010000002">
    <property type="protein sequence ID" value="MEE6186289.1"/>
    <property type="molecule type" value="Genomic_DNA"/>
</dbReference>
<keyword evidence="1" id="KW-0472">Membrane</keyword>
<dbReference type="RefSeq" id="WP_330973699.1">
    <property type="nucleotide sequence ID" value="NZ_JAZGLY010000002.1"/>
</dbReference>
<evidence type="ECO:0000256" key="1">
    <source>
        <dbReference type="SAM" id="Phobius"/>
    </source>
</evidence>
<keyword evidence="1" id="KW-1133">Transmembrane helix</keyword>
<dbReference type="PANTHER" id="PTHR36974">
    <property type="entry name" value="MEMBRANE PROTEIN-RELATED"/>
    <property type="match status" value="1"/>
</dbReference>
<proteinExistence type="predicted"/>
<dbReference type="PANTHER" id="PTHR36974:SF1">
    <property type="entry name" value="DOXX FAMILY MEMBRANE PROTEIN"/>
    <property type="match status" value="1"/>
</dbReference>
<evidence type="ECO:0000313" key="2">
    <source>
        <dbReference type="EMBL" id="MEE6186289.1"/>
    </source>
</evidence>
<feature type="transmembrane region" description="Helical" evidence="1">
    <location>
        <begin position="33"/>
        <end position="55"/>
    </location>
</feature>